<feature type="domain" description="HD/PDEase" evidence="2">
    <location>
        <begin position="487"/>
        <end position="642"/>
    </location>
</feature>
<feature type="transmembrane region" description="Helical" evidence="1">
    <location>
        <begin position="350"/>
        <end position="367"/>
    </location>
</feature>
<dbReference type="AlphaFoldDB" id="A0A1E5LI12"/>
<sequence length="704" mass="79369">MNILKWLQDSFRKVQNKRIVTISLYLLLCVVLYVSLYSNIQPERLNVTLYSVSNKDILSPITVEDWELTVRKRQEADAAVEDQYILKTEYAQNRVDIVSDIFDSAIRVKSDSEDVLLDKQLEVLQKDIGEEFSQVFTNQELTYLLTSSLAQLDTAKNTTITAVQAIMKERISVGEEGEKKEIIANDLRNVNLPSDLKQTMVVIGQYAIIPNYVYDVKGTAEKKQEAMESVEPVKIRAGQVLVKEGQTIDRDVYRQLDLVGLLDETIHPLPYIGLVLLIGSVVMVTLNFLREVENDSHSFNKYLFLYFLIYAIIIGLMKILSLFQHFSVIGFAVPVAMATMLVKMLINERLAILTSMTLAICGSLIFNEETVEPFNYIIGVYIFLSGMSGVVFLRRHNRRSKILQAGFYISAANMIVISSLFMIKNGQYTSMEVGSYLTMAVLSGFLSAVLTLGLMPFFEAGFGMLSTMKLIELSNPNHPLLRKILTEAPGTYHHSIMVANLSESACEAIGADGFLARVGAFYHDIGKTKRPRFFIENQMNMENPHDNIAPQLSKTIITAHPYDGSSMLKEHRLPQEIIDIAEQHHGTTLLKYFYHKAKENSVDVSEDDFRYPGPKAQTKESAIVGIADSVEAAVRSMSNPTPKKIENLVKNIISDRLQDGQFDECDLTLKEIDIAAKTMCETLNGIFHSRIEYPEIQEKKVKQA</sequence>
<dbReference type="Gene3D" id="1.10.3210.10">
    <property type="entry name" value="Hypothetical protein af1432"/>
    <property type="match status" value="1"/>
</dbReference>
<dbReference type="InterPro" id="IPR011624">
    <property type="entry name" value="Metal-dep_PHydrolase_7TM_extra"/>
</dbReference>
<feature type="transmembrane region" description="Helical" evidence="1">
    <location>
        <begin position="405"/>
        <end position="423"/>
    </location>
</feature>
<accession>A0A1E5LI12</accession>
<dbReference type="Proteomes" id="UP000095209">
    <property type="component" value="Unassembled WGS sequence"/>
</dbReference>
<dbReference type="Pfam" id="PF07698">
    <property type="entry name" value="7TM-7TMR_HD"/>
    <property type="match status" value="1"/>
</dbReference>
<name>A0A1E5LI12_9BACI</name>
<feature type="transmembrane region" description="Helical" evidence="1">
    <location>
        <begin position="435"/>
        <end position="458"/>
    </location>
</feature>
<dbReference type="NCBIfam" id="TIGR00277">
    <property type="entry name" value="HDIG"/>
    <property type="match status" value="1"/>
</dbReference>
<dbReference type="CDD" id="cd00077">
    <property type="entry name" value="HDc"/>
    <property type="match status" value="1"/>
</dbReference>
<keyword evidence="1" id="KW-0472">Membrane</keyword>
<dbReference type="SUPFAM" id="SSF109604">
    <property type="entry name" value="HD-domain/PDEase-like"/>
    <property type="match status" value="1"/>
</dbReference>
<dbReference type="PANTHER" id="PTHR36442">
    <property type="entry name" value="CYCLIC-DI-AMP PHOSPHODIESTERASE PGPH"/>
    <property type="match status" value="1"/>
</dbReference>
<dbReference type="InterPro" id="IPR006674">
    <property type="entry name" value="HD_domain"/>
</dbReference>
<evidence type="ECO:0000259" key="2">
    <source>
        <dbReference type="SMART" id="SM00471"/>
    </source>
</evidence>
<feature type="transmembrane region" description="Helical" evidence="1">
    <location>
        <begin position="271"/>
        <end position="290"/>
    </location>
</feature>
<dbReference type="InterPro" id="IPR052722">
    <property type="entry name" value="PgpH_phosphodiesterase"/>
</dbReference>
<evidence type="ECO:0000313" key="4">
    <source>
        <dbReference type="Proteomes" id="UP000095209"/>
    </source>
</evidence>
<feature type="transmembrane region" description="Helical" evidence="1">
    <location>
        <begin position="373"/>
        <end position="393"/>
    </location>
</feature>
<feature type="transmembrane region" description="Helical" evidence="1">
    <location>
        <begin position="302"/>
        <end position="320"/>
    </location>
</feature>
<dbReference type="PANTHER" id="PTHR36442:SF1">
    <property type="entry name" value="CYCLIC-DI-AMP PHOSPHODIESTERASE PGPH"/>
    <property type="match status" value="1"/>
</dbReference>
<dbReference type="InterPro" id="IPR011621">
    <property type="entry name" value="Metal-dep_PHydrolase_7TM_intra"/>
</dbReference>
<keyword evidence="4" id="KW-1185">Reference proteome</keyword>
<organism evidence="3 4">
    <name type="scientific">Bacillus solimangrovi</name>
    <dbReference type="NCBI Taxonomy" id="1305675"/>
    <lineage>
        <taxon>Bacteria</taxon>
        <taxon>Bacillati</taxon>
        <taxon>Bacillota</taxon>
        <taxon>Bacilli</taxon>
        <taxon>Bacillales</taxon>
        <taxon>Bacillaceae</taxon>
        <taxon>Bacillus</taxon>
    </lineage>
</organism>
<dbReference type="InterPro" id="IPR003607">
    <property type="entry name" value="HD/PDEase_dom"/>
</dbReference>
<dbReference type="OrthoDB" id="9806952at2"/>
<dbReference type="STRING" id="1305675.BFG57_11735"/>
<dbReference type="Pfam" id="PF01966">
    <property type="entry name" value="HD"/>
    <property type="match status" value="1"/>
</dbReference>
<keyword evidence="1" id="KW-1133">Transmembrane helix</keyword>
<keyword evidence="1" id="KW-0812">Transmembrane</keyword>
<dbReference type="Pfam" id="PF07697">
    <property type="entry name" value="7TMR-HDED"/>
    <property type="match status" value="1"/>
</dbReference>
<feature type="transmembrane region" description="Helical" evidence="1">
    <location>
        <begin position="20"/>
        <end position="40"/>
    </location>
</feature>
<dbReference type="RefSeq" id="WP_069716276.1">
    <property type="nucleotide sequence ID" value="NZ_MJEH01000010.1"/>
</dbReference>
<dbReference type="InterPro" id="IPR006675">
    <property type="entry name" value="HDIG_dom"/>
</dbReference>
<comment type="caution">
    <text evidence="3">The sequence shown here is derived from an EMBL/GenBank/DDBJ whole genome shotgun (WGS) entry which is preliminary data.</text>
</comment>
<dbReference type="SMART" id="SM00471">
    <property type="entry name" value="HDc"/>
    <property type="match status" value="1"/>
</dbReference>
<reference evidence="3 4" key="1">
    <citation type="submission" date="2016-08" db="EMBL/GenBank/DDBJ databases">
        <title>Genome of Bacillus solimangrovi GH2-4.</title>
        <authorList>
            <person name="Lim S."/>
            <person name="Kim B.-C."/>
        </authorList>
    </citation>
    <scope>NUCLEOTIDE SEQUENCE [LARGE SCALE GENOMIC DNA]</scope>
    <source>
        <strain evidence="3 4">GH2-4</strain>
    </source>
</reference>
<evidence type="ECO:0000313" key="3">
    <source>
        <dbReference type="EMBL" id="OEH93701.1"/>
    </source>
</evidence>
<proteinExistence type="predicted"/>
<gene>
    <name evidence="3" type="ORF">BFG57_11735</name>
</gene>
<protein>
    <recommendedName>
        <fullName evidence="2">HD/PDEase domain-containing protein</fullName>
    </recommendedName>
</protein>
<evidence type="ECO:0000256" key="1">
    <source>
        <dbReference type="SAM" id="Phobius"/>
    </source>
</evidence>
<dbReference type="EMBL" id="MJEH01000010">
    <property type="protein sequence ID" value="OEH93701.1"/>
    <property type="molecule type" value="Genomic_DNA"/>
</dbReference>